<dbReference type="GO" id="GO:0000981">
    <property type="term" value="F:DNA-binding transcription factor activity, RNA polymerase II-specific"/>
    <property type="evidence" value="ECO:0007669"/>
    <property type="project" value="TreeGrafter"/>
</dbReference>
<dbReference type="SUPFAM" id="SSF57667">
    <property type="entry name" value="beta-beta-alpha zinc fingers"/>
    <property type="match status" value="1"/>
</dbReference>
<dbReference type="Proteomes" id="UP000076552">
    <property type="component" value="Unassembled WGS sequence"/>
</dbReference>
<dbReference type="EMBL" id="LFIV01000320">
    <property type="protein sequence ID" value="KZL63777.1"/>
    <property type="molecule type" value="Genomic_DNA"/>
</dbReference>
<dbReference type="Pfam" id="PF00096">
    <property type="entry name" value="zf-C2H2"/>
    <property type="match status" value="1"/>
</dbReference>
<dbReference type="GO" id="GO:0008270">
    <property type="term" value="F:zinc ion binding"/>
    <property type="evidence" value="ECO:0007669"/>
    <property type="project" value="UniProtKB-KW"/>
</dbReference>
<keyword evidence="2" id="KW-0677">Repeat</keyword>
<evidence type="ECO:0000313" key="7">
    <source>
        <dbReference type="EMBL" id="KZL63777.1"/>
    </source>
</evidence>
<evidence type="ECO:0000256" key="2">
    <source>
        <dbReference type="ARBA" id="ARBA00022737"/>
    </source>
</evidence>
<evidence type="ECO:0000256" key="1">
    <source>
        <dbReference type="ARBA" id="ARBA00022723"/>
    </source>
</evidence>
<dbReference type="InterPro" id="IPR050329">
    <property type="entry name" value="GLI_C2H2-zinc-finger"/>
</dbReference>
<evidence type="ECO:0000256" key="3">
    <source>
        <dbReference type="ARBA" id="ARBA00022771"/>
    </source>
</evidence>
<comment type="caution">
    <text evidence="7">The sequence shown here is derived from an EMBL/GenBank/DDBJ whole genome shotgun (WGS) entry which is preliminary data.</text>
</comment>
<keyword evidence="4" id="KW-0862">Zinc</keyword>
<keyword evidence="8" id="KW-1185">Reference proteome</keyword>
<dbReference type="STRING" id="708197.A0A166LPC1"/>
<dbReference type="PANTHER" id="PTHR19818:SF159">
    <property type="entry name" value="C2H2-TYPE DOMAIN-CONTAINING PROTEIN"/>
    <property type="match status" value="1"/>
</dbReference>
<dbReference type="GO" id="GO:0005634">
    <property type="term" value="C:nucleus"/>
    <property type="evidence" value="ECO:0007669"/>
    <property type="project" value="UniProtKB-ARBA"/>
</dbReference>
<name>A0A166LPC1_9PEZI</name>
<dbReference type="InterPro" id="IPR013087">
    <property type="entry name" value="Znf_C2H2_type"/>
</dbReference>
<evidence type="ECO:0000259" key="6">
    <source>
        <dbReference type="PROSITE" id="PS50157"/>
    </source>
</evidence>
<dbReference type="AlphaFoldDB" id="A0A166LPC1"/>
<dbReference type="PROSITE" id="PS00028">
    <property type="entry name" value="ZINC_FINGER_C2H2_1"/>
    <property type="match status" value="1"/>
</dbReference>
<sequence length="137" mass="16189">MKQSNYFERINVMEIIELVDDKSQCRRFNCSWITCQKVMAFPCAGSLFIVIKYCQLTNRLPQGFNRKSDLLRHYRIHTNERPYRCPALGCERDFIQRSALTVHIRTHTREKPYECQYNSCDKRFADLLAKGSLDTPS</sequence>
<dbReference type="GO" id="GO:0045944">
    <property type="term" value="P:positive regulation of transcription by RNA polymerase II"/>
    <property type="evidence" value="ECO:0007669"/>
    <property type="project" value="UniProtKB-ARBA"/>
</dbReference>
<dbReference type="SMART" id="SM00355">
    <property type="entry name" value="ZnF_C2H2"/>
    <property type="match status" value="1"/>
</dbReference>
<dbReference type="GO" id="GO:0000978">
    <property type="term" value="F:RNA polymerase II cis-regulatory region sequence-specific DNA binding"/>
    <property type="evidence" value="ECO:0007669"/>
    <property type="project" value="UniProtKB-ARBA"/>
</dbReference>
<gene>
    <name evidence="7" type="ORF">CT0861_13252</name>
</gene>
<feature type="domain" description="C2H2-type" evidence="6">
    <location>
        <begin position="52"/>
        <end position="82"/>
    </location>
</feature>
<dbReference type="FunFam" id="3.30.160.60:FF:000125">
    <property type="entry name" value="Putative zinc finger protein 143"/>
    <property type="match status" value="1"/>
</dbReference>
<protein>
    <submittedName>
        <fullName evidence="7">Zinc finger protein 32</fullName>
    </submittedName>
</protein>
<keyword evidence="1" id="KW-0479">Metal-binding</keyword>
<dbReference type="PROSITE" id="PS50157">
    <property type="entry name" value="ZINC_FINGER_C2H2_2"/>
    <property type="match status" value="2"/>
</dbReference>
<feature type="domain" description="C2H2-type" evidence="6">
    <location>
        <begin position="83"/>
        <end position="112"/>
    </location>
</feature>
<reference evidence="7 8" key="1">
    <citation type="submission" date="2015-06" db="EMBL/GenBank/DDBJ databases">
        <title>Survival trade-offs in plant roots during colonization by closely related pathogenic and mutualistic fungi.</title>
        <authorList>
            <person name="Hacquard S."/>
            <person name="Kracher B."/>
            <person name="Hiruma K."/>
            <person name="Weinman A."/>
            <person name="Muench P."/>
            <person name="Garrido Oter R."/>
            <person name="Ver Loren van Themaat E."/>
            <person name="Dallerey J.-F."/>
            <person name="Damm U."/>
            <person name="Henrissat B."/>
            <person name="Lespinet O."/>
            <person name="Thon M."/>
            <person name="Kemen E."/>
            <person name="McHardy A.C."/>
            <person name="Schulze-Lefert P."/>
            <person name="O'Connell R.J."/>
        </authorList>
    </citation>
    <scope>NUCLEOTIDE SEQUENCE [LARGE SCALE GENOMIC DNA]</scope>
    <source>
        <strain evidence="7 8">0861</strain>
    </source>
</reference>
<keyword evidence="3 5" id="KW-0863">Zinc-finger</keyword>
<dbReference type="InterPro" id="IPR036236">
    <property type="entry name" value="Znf_C2H2_sf"/>
</dbReference>
<evidence type="ECO:0000256" key="5">
    <source>
        <dbReference type="PROSITE-ProRule" id="PRU00042"/>
    </source>
</evidence>
<accession>A0A166LPC1</accession>
<organism evidence="7 8">
    <name type="scientific">Colletotrichum tofieldiae</name>
    <dbReference type="NCBI Taxonomy" id="708197"/>
    <lineage>
        <taxon>Eukaryota</taxon>
        <taxon>Fungi</taxon>
        <taxon>Dikarya</taxon>
        <taxon>Ascomycota</taxon>
        <taxon>Pezizomycotina</taxon>
        <taxon>Sordariomycetes</taxon>
        <taxon>Hypocreomycetidae</taxon>
        <taxon>Glomerellales</taxon>
        <taxon>Glomerellaceae</taxon>
        <taxon>Colletotrichum</taxon>
        <taxon>Colletotrichum spaethianum species complex</taxon>
    </lineage>
</organism>
<dbReference type="Gene3D" id="3.30.160.60">
    <property type="entry name" value="Classic Zinc Finger"/>
    <property type="match status" value="3"/>
</dbReference>
<evidence type="ECO:0000313" key="8">
    <source>
        <dbReference type="Proteomes" id="UP000076552"/>
    </source>
</evidence>
<dbReference type="PANTHER" id="PTHR19818">
    <property type="entry name" value="ZINC FINGER PROTEIN ZIC AND GLI"/>
    <property type="match status" value="1"/>
</dbReference>
<proteinExistence type="predicted"/>
<evidence type="ECO:0000256" key="4">
    <source>
        <dbReference type="ARBA" id="ARBA00022833"/>
    </source>
</evidence>